<dbReference type="Proteomes" id="UP001235939">
    <property type="component" value="Chromosome 03"/>
</dbReference>
<feature type="compositionally biased region" description="Pro residues" evidence="1">
    <location>
        <begin position="1180"/>
        <end position="1200"/>
    </location>
</feature>
<feature type="domain" description="CCHC-type" evidence="2">
    <location>
        <begin position="950"/>
        <end position="966"/>
    </location>
</feature>
<feature type="compositionally biased region" description="Pro residues" evidence="1">
    <location>
        <begin position="1030"/>
        <end position="1053"/>
    </location>
</feature>
<evidence type="ECO:0000313" key="3">
    <source>
        <dbReference type="EMBL" id="UYV64808.1"/>
    </source>
</evidence>
<feature type="domain" description="CCHC-type" evidence="2">
    <location>
        <begin position="325"/>
        <end position="341"/>
    </location>
</feature>
<sequence length="1327" mass="142721">MATSLARAESPSKAEQKPARRGSLAHTCAELSANQDLQNEIPIVLRKKQNYVNPPAGSQDANSAAPVDLAAVPTSNAAAQVRRNWADITEEVNPGTEERFTLVQGRKRRRGSANSPTAAAPSSNAGGSRTIRRPQPSARSVPRAQEIPTTRTHITEARARQASSSEEHCVYLEHGPELQPFHYLRALDRLLGGTAGIIQISKVNGHQLLGLANRGLAERLINNGLEVEGTLLRAFPFRKRAERITVSNLPFFVEDSAIINALRPFGRITSIAPKMMKAGPYTYTDGRREAFIVLHEGMTTERLPTRLNITIKGEAWPAYLSTGIKCSRCHGQGHRRANCPLLAGLANNTRTAPPTTPAGVPPPTTPAPPQRSAAQLPAPTPSNPAMEVCSAPPVARAALHSSAPRPSPPAAPAFPMEETPPAPPPVTPAPSLRTPGSREPAAQTPDVEMPIVEETFASSTSSAKNATRVDLDAFIEGHPSVSFANTDALGLGREEVLDLLSSRTKAQRKGPLLSPPQCDALVGLIGQILDLRPGAASNLYKVLGQVKAELRTTPTEPPTPPLPAPRPSGPTPPTPHSEELMPAVMTPPPPALEDDPDMIQWQMSLSLYQIFKKEPDLGPTGITSRMATNLARADSPSKAEQKPARHGSLAHPCAELSANQDLQNEIPIVLRKKQNYVNPPAGSQDANSAAPVDLAAVPTSNAAAQVRRNWADITEEVNPGAEEGFTLVQGRKRRRGSANSPTAAAPSSNAGGSSTIRRPQPSARSVPRAQEIPTTRTHITEARARQASSSEEHCVYLEHGPELQPFHYLRALDRLLGGTAGIIQISKVNGHQLLGLANRGLAERLINNGLEVEGTLLRAFPFRKRAERITVSNLPFFVEDSAIINALRPFGRITSIAPKMMKAGPYTYTDGRREAFIVLHEGMTTERLPTRLNITIKGEAWPAYLSTGIKCSRCHGQGHRRANCPLLAGLANNTRTAPPTTPAGVPPPTTPAPPQRSAAQLPAPTPSNPAMEVCSAPPVARAALHSSAPRPSPPAAPAFPMEETPPAPPPVTPAPSLRTPGSREPAAQTPDVEMPIVEETFASSTSSAKNATRVDLDAFIEGHPSVSFANTDALGLGREEVLDLLSSRTKAQRKGPLLSPPQCDALVGLIGQILDLRPGAASNLYKVLGQVKAELRTTPTEPPTPPLPAPRPSGPTPPTPHSEELMPAVMTPPPPALEDDPDMIQWQMSLSLYQIFKKEPDLGPTFKLSLDTQRLRETMIRARVARCRTRFPVPIMLFRDKDLSSIFGSTQIEDGPTRTDRPYREPTRVPRTYRQDASPDQPQHWHQ</sequence>
<gene>
    <name evidence="3" type="ORF">LAZ67_3002042</name>
</gene>
<protein>
    <recommendedName>
        <fullName evidence="2">CCHC-type domain-containing protein</fullName>
    </recommendedName>
</protein>
<feature type="region of interest" description="Disordered" evidence="1">
    <location>
        <begin position="550"/>
        <end position="585"/>
    </location>
</feature>
<feature type="compositionally biased region" description="Pro residues" evidence="1">
    <location>
        <begin position="405"/>
        <end position="428"/>
    </location>
</feature>
<feature type="compositionally biased region" description="Pro residues" evidence="1">
    <location>
        <begin position="979"/>
        <end position="994"/>
    </location>
</feature>
<feature type="compositionally biased region" description="Pro residues" evidence="1">
    <location>
        <begin position="555"/>
        <end position="575"/>
    </location>
</feature>
<feature type="region of interest" description="Disordered" evidence="1">
    <location>
        <begin position="1175"/>
        <end position="1211"/>
    </location>
</feature>
<feature type="region of interest" description="Disordered" evidence="1">
    <location>
        <begin position="96"/>
        <end position="160"/>
    </location>
</feature>
<feature type="compositionally biased region" description="Low complexity" evidence="1">
    <location>
        <begin position="1020"/>
        <end position="1029"/>
    </location>
</feature>
<feature type="compositionally biased region" description="Low complexity" evidence="1">
    <location>
        <begin position="737"/>
        <end position="755"/>
    </location>
</feature>
<reference evidence="3 4" key="1">
    <citation type="submission" date="2022-01" db="EMBL/GenBank/DDBJ databases">
        <title>A chromosomal length assembly of Cordylochernes scorpioides.</title>
        <authorList>
            <person name="Zeh D."/>
            <person name="Zeh J."/>
        </authorList>
    </citation>
    <scope>NUCLEOTIDE SEQUENCE [LARGE SCALE GENOMIC DNA]</scope>
    <source>
        <strain evidence="3">IN4F17</strain>
        <tissue evidence="3">Whole Body</tissue>
    </source>
</reference>
<dbReference type="SMART" id="SM00343">
    <property type="entry name" value="ZnF_C2HC"/>
    <property type="match status" value="2"/>
</dbReference>
<feature type="region of interest" description="Disordered" evidence="1">
    <location>
        <begin position="1288"/>
        <end position="1327"/>
    </location>
</feature>
<feature type="compositionally biased region" description="Low complexity" evidence="1">
    <location>
        <begin position="395"/>
        <end position="404"/>
    </location>
</feature>
<evidence type="ECO:0000259" key="2">
    <source>
        <dbReference type="SMART" id="SM00343"/>
    </source>
</evidence>
<feature type="region of interest" description="Disordered" evidence="1">
    <location>
        <begin position="1"/>
        <end position="25"/>
    </location>
</feature>
<evidence type="ECO:0000313" key="4">
    <source>
        <dbReference type="Proteomes" id="UP001235939"/>
    </source>
</evidence>
<dbReference type="PANTHER" id="PTHR10829:SF25">
    <property type="entry name" value="DREBRIN-LIKE PROTEIN"/>
    <property type="match status" value="1"/>
</dbReference>
<feature type="compositionally biased region" description="Low complexity" evidence="1">
    <location>
        <begin position="112"/>
        <end position="128"/>
    </location>
</feature>
<dbReference type="EMBL" id="CP092865">
    <property type="protein sequence ID" value="UYV64808.1"/>
    <property type="molecule type" value="Genomic_DNA"/>
</dbReference>
<evidence type="ECO:0000256" key="1">
    <source>
        <dbReference type="SAM" id="MobiDB-lite"/>
    </source>
</evidence>
<organism evidence="3 4">
    <name type="scientific">Cordylochernes scorpioides</name>
    <dbReference type="NCBI Taxonomy" id="51811"/>
    <lineage>
        <taxon>Eukaryota</taxon>
        <taxon>Metazoa</taxon>
        <taxon>Ecdysozoa</taxon>
        <taxon>Arthropoda</taxon>
        <taxon>Chelicerata</taxon>
        <taxon>Arachnida</taxon>
        <taxon>Pseudoscorpiones</taxon>
        <taxon>Cheliferoidea</taxon>
        <taxon>Chernetidae</taxon>
        <taxon>Cordylochernes</taxon>
    </lineage>
</organism>
<feature type="region of interest" description="Disordered" evidence="1">
    <location>
        <begin position="721"/>
        <end position="785"/>
    </location>
</feature>
<dbReference type="PANTHER" id="PTHR10829">
    <property type="entry name" value="CORTACTIN AND DREBRIN"/>
    <property type="match status" value="1"/>
</dbReference>
<name>A0ABY6K8A6_9ARAC</name>
<feature type="compositionally biased region" description="Basic and acidic residues" evidence="1">
    <location>
        <begin position="1295"/>
        <end position="1308"/>
    </location>
</feature>
<feature type="compositionally biased region" description="Pro residues" evidence="1">
    <location>
        <begin position="354"/>
        <end position="369"/>
    </location>
</feature>
<accession>A0ABY6K8A6</accession>
<feature type="region of interest" description="Disordered" evidence="1">
    <location>
        <begin position="971"/>
        <end position="1074"/>
    </location>
</feature>
<dbReference type="InterPro" id="IPR001878">
    <property type="entry name" value="Znf_CCHC"/>
</dbReference>
<feature type="region of interest" description="Disordered" evidence="1">
    <location>
        <begin position="630"/>
        <end position="649"/>
    </location>
</feature>
<proteinExistence type="predicted"/>
<feature type="region of interest" description="Disordered" evidence="1">
    <location>
        <begin position="346"/>
        <end position="449"/>
    </location>
</feature>
<keyword evidence="4" id="KW-1185">Reference proteome</keyword>